<dbReference type="Proteomes" id="UP000189177">
    <property type="component" value="Unassembled WGS sequence"/>
</dbReference>
<feature type="region of interest" description="Disordered" evidence="1">
    <location>
        <begin position="172"/>
        <end position="199"/>
    </location>
</feature>
<comment type="caution">
    <text evidence="2">The sequence shown here is derived from an EMBL/GenBank/DDBJ whole genome shotgun (WGS) entry which is preliminary data.</text>
</comment>
<dbReference type="STRING" id="252474.B1A74_03130"/>
<evidence type="ECO:0008006" key="4">
    <source>
        <dbReference type="Google" id="ProtNLM"/>
    </source>
</evidence>
<keyword evidence="3" id="KW-1185">Reference proteome</keyword>
<dbReference type="Gene3D" id="3.30.70.270">
    <property type="match status" value="1"/>
</dbReference>
<dbReference type="InterPro" id="IPR043128">
    <property type="entry name" value="Rev_trsase/Diguanyl_cyclase"/>
</dbReference>
<dbReference type="AlphaFoldDB" id="A0A1V3A0E7"/>
<feature type="compositionally biased region" description="Basic and acidic residues" evidence="1">
    <location>
        <begin position="172"/>
        <end position="197"/>
    </location>
</feature>
<dbReference type="OrthoDB" id="442064at2"/>
<proteinExistence type="predicted"/>
<feature type="region of interest" description="Disordered" evidence="1">
    <location>
        <begin position="502"/>
        <end position="522"/>
    </location>
</feature>
<sequence>MRYHAYLFEARSIQPFLFASGRLADMVAGSDLLDELSRGILDQALRACEVEPESLPAPRRAGGALYLVFEDAETARRFRALWRTLVAQLLPGIERVDCICSGESVKGAINTGIDTLAGMRNLRPAALPNPAPVAERNARTGEVAVARDRKRDREPVDAATRVKRQFARSEHAGLAHKFDPDDRAEWPRNFEQDEPGSRRFPLGEDGMVGLIHADGNGLGQILRVLGDATGHAPEHYVRLYRAFSEGLDAATGDAARSATQDVLQPQINDGVYPARPLVLGGDDLTLLVRADLALDFTENFIEAFERESERMLQTLRGQLKEAGTPDDVIERLPERLTACAGITYLKSGQPFARGYQLAESLCDRAKQQSRSATEEATVPSSIAFHRIQTSLADDAAALSSQEMERYESTHNTVYHLGLPAYAVGQVDAAGLPRLQTLRDLVEHLQDGALNAARLRQLATRIHESPELARKEYNRWRALAEAPAARALHEFDRHLEALVGRADEHDLPFGPERDGDRDGGSRERYSPLGDLLALLALHRQDTRKETA</sequence>
<protein>
    <recommendedName>
        <fullName evidence="4">GGDEF domain-containing protein</fullName>
    </recommendedName>
</protein>
<gene>
    <name evidence="2" type="ORF">B1A74_03130</name>
</gene>
<dbReference type="EMBL" id="MUZR01000008">
    <property type="protein sequence ID" value="OOC10837.1"/>
    <property type="molecule type" value="Genomic_DNA"/>
</dbReference>
<feature type="compositionally biased region" description="Basic and acidic residues" evidence="1">
    <location>
        <begin position="145"/>
        <end position="156"/>
    </location>
</feature>
<evidence type="ECO:0000256" key="1">
    <source>
        <dbReference type="SAM" id="MobiDB-lite"/>
    </source>
</evidence>
<name>A0A1V3A0E7_9GAMM</name>
<accession>A0A1V3A0E7</accession>
<evidence type="ECO:0000313" key="2">
    <source>
        <dbReference type="EMBL" id="OOC10837.1"/>
    </source>
</evidence>
<reference evidence="2 3" key="1">
    <citation type="submission" date="2017-02" db="EMBL/GenBank/DDBJ databases">
        <title>Genomic diversity within the haloalkaliphilic genus Thioalkalivibrio.</title>
        <authorList>
            <person name="Ahn A.-C."/>
            <person name="Meier-Kolthoff J."/>
            <person name="Overmars L."/>
            <person name="Richter M."/>
            <person name="Woyke T."/>
            <person name="Sorokin D.Y."/>
            <person name="Muyzer G."/>
        </authorList>
    </citation>
    <scope>NUCLEOTIDE SEQUENCE [LARGE SCALE GENOMIC DNA]</scope>
    <source>
        <strain evidence="2 3">HL17</strain>
    </source>
</reference>
<feature type="region of interest" description="Disordered" evidence="1">
    <location>
        <begin position="127"/>
        <end position="158"/>
    </location>
</feature>
<dbReference type="RefSeq" id="WP_024329731.1">
    <property type="nucleotide sequence ID" value="NZ_MUZR01000008.1"/>
</dbReference>
<organism evidence="2 3">
    <name type="scientific">Thioalkalivibrio halophilus</name>
    <dbReference type="NCBI Taxonomy" id="252474"/>
    <lineage>
        <taxon>Bacteria</taxon>
        <taxon>Pseudomonadati</taxon>
        <taxon>Pseudomonadota</taxon>
        <taxon>Gammaproteobacteria</taxon>
        <taxon>Chromatiales</taxon>
        <taxon>Ectothiorhodospiraceae</taxon>
        <taxon>Thioalkalivibrio</taxon>
    </lineage>
</organism>
<evidence type="ECO:0000313" key="3">
    <source>
        <dbReference type="Proteomes" id="UP000189177"/>
    </source>
</evidence>